<comment type="subcellular location">
    <subcellularLocation>
        <location evidence="1">Cell inner membrane</location>
    </subcellularLocation>
</comment>
<dbReference type="PANTHER" id="PTHR30462">
    <property type="entry name" value="INTERMEMBRANE TRANSPORT PROTEIN PQIB-RELATED"/>
    <property type="match status" value="1"/>
</dbReference>
<proteinExistence type="predicted"/>
<evidence type="ECO:0000256" key="5">
    <source>
        <dbReference type="ARBA" id="ARBA00022989"/>
    </source>
</evidence>
<dbReference type="PANTHER" id="PTHR30462:SF2">
    <property type="entry name" value="INTERMEMBRANE TRANSPORT PROTEIN PQIB"/>
    <property type="match status" value="1"/>
</dbReference>
<evidence type="ECO:0000256" key="7">
    <source>
        <dbReference type="SAM" id="MobiDB-lite"/>
    </source>
</evidence>
<feature type="transmembrane region" description="Helical" evidence="8">
    <location>
        <begin position="21"/>
        <end position="41"/>
    </location>
</feature>
<feature type="domain" description="Mce/MlaD" evidence="9">
    <location>
        <begin position="48"/>
        <end position="139"/>
    </location>
</feature>
<feature type="domain" description="Mce/MlaD" evidence="9">
    <location>
        <begin position="172"/>
        <end position="224"/>
    </location>
</feature>
<accession>A0A074W1C1</accession>
<evidence type="ECO:0000256" key="4">
    <source>
        <dbReference type="ARBA" id="ARBA00022692"/>
    </source>
</evidence>
<feature type="domain" description="Mce/MlaD" evidence="9">
    <location>
        <begin position="291"/>
        <end position="395"/>
    </location>
</feature>
<evidence type="ECO:0000256" key="6">
    <source>
        <dbReference type="ARBA" id="ARBA00023136"/>
    </source>
</evidence>
<dbReference type="InterPro" id="IPR003399">
    <property type="entry name" value="Mce/MlaD"/>
</dbReference>
<evidence type="ECO:0000256" key="2">
    <source>
        <dbReference type="ARBA" id="ARBA00022475"/>
    </source>
</evidence>
<comment type="caution">
    <text evidence="10">The sequence shown here is derived from an EMBL/GenBank/DDBJ whole genome shotgun (WGS) entry which is preliminary data.</text>
</comment>
<sequence>MSQSDNQTPQATATVKRNPPFNVLVWIIPVLALLTGAWLLFQHLRHTGPEITLYIKDADGIEINMTTIKVMNVTVGKVTAIRISPDEKGVQIKAQMTADVKNMLRKDTQFWIVKPRIDQSGITGLNTLVSGSYIAFTPGHSKERAETFTVADLPPVTAISQSGIRLRLKGHSDKLLNPGSPVLYGDISAGQIEKAYFDPKDNSVHYQVYINSPYDSLIGDKVKFWLQTGLQVTASGGGVHIDSAPIPALLSGAIVFKTMFEGKGNPVANNTEFTLYNSERELDNLPTNRAQYYVVFFQQSVRGLSVGAPVEYQGINIGSVADVPYFAPNDSHKLFQHGWIPVRLRIEPGRMEINASKQDDKIWQQQIQQALNLGLSASLEKDNLITGNQYISLSQAQAGESLFKPVAQYQGYTVISSTHTGLDMIQNQLTALLAKMNKLPIENTMKQLDMTLAQLKTTLASADRLLSQNKTQQLPAELAATLKELRTTLQGVSSTSPLYGDIQQTLKSIDSTLKDAQPTLKTLKQQPNALIFNRRGHDPEPKGAR</sequence>
<keyword evidence="2" id="KW-1003">Cell membrane</keyword>
<keyword evidence="6 8" id="KW-0472">Membrane</keyword>
<evidence type="ECO:0000256" key="8">
    <source>
        <dbReference type="SAM" id="Phobius"/>
    </source>
</evidence>
<dbReference type="Proteomes" id="UP000027644">
    <property type="component" value="Unassembled WGS sequence"/>
</dbReference>
<protein>
    <submittedName>
        <fullName evidence="10">Paraquat-inducible protein B</fullName>
    </submittedName>
</protein>
<evidence type="ECO:0000313" key="10">
    <source>
        <dbReference type="EMBL" id="KEQ01254.1"/>
    </source>
</evidence>
<evidence type="ECO:0000256" key="3">
    <source>
        <dbReference type="ARBA" id="ARBA00022519"/>
    </source>
</evidence>
<keyword evidence="5 8" id="KW-1133">Transmembrane helix</keyword>
<evidence type="ECO:0000256" key="1">
    <source>
        <dbReference type="ARBA" id="ARBA00004533"/>
    </source>
</evidence>
<evidence type="ECO:0000313" key="11">
    <source>
        <dbReference type="Proteomes" id="UP000027644"/>
    </source>
</evidence>
<name>A0A074W1C1_9NEIS</name>
<reference evidence="10 11" key="1">
    <citation type="journal article" date="2014" name="PLoS Genet.">
        <title>Hidden diversity in honey bee gut symbionts detected by single-cell genomics.</title>
        <authorList>
            <person name="Engel P."/>
            <person name="Stepanauskas R."/>
            <person name="Moran N."/>
        </authorList>
    </citation>
    <scope>NUCLEOTIDE SEQUENCE [LARGE SCALE GENOMIC DNA]</scope>
    <source>
        <strain evidence="10 11">SCGC AB-598-J21</strain>
    </source>
</reference>
<feature type="region of interest" description="Disordered" evidence="7">
    <location>
        <begin position="524"/>
        <end position="545"/>
    </location>
</feature>
<dbReference type="InterPro" id="IPR051800">
    <property type="entry name" value="PqiA-PqiB_transport"/>
</dbReference>
<organism evidence="10 11">
    <name type="scientific">Snodgrassella alvi SCGC AB-598-J21</name>
    <dbReference type="NCBI Taxonomy" id="1385367"/>
    <lineage>
        <taxon>Bacteria</taxon>
        <taxon>Pseudomonadati</taxon>
        <taxon>Pseudomonadota</taxon>
        <taxon>Betaproteobacteria</taxon>
        <taxon>Neisseriales</taxon>
        <taxon>Neisseriaceae</taxon>
        <taxon>Snodgrassella</taxon>
    </lineage>
</organism>
<dbReference type="AlphaFoldDB" id="A0A074W1C1"/>
<feature type="compositionally biased region" description="Basic and acidic residues" evidence="7">
    <location>
        <begin position="535"/>
        <end position="545"/>
    </location>
</feature>
<gene>
    <name evidence="10" type="ORF">SASC598J21_009510</name>
</gene>
<dbReference type="Pfam" id="PF02470">
    <property type="entry name" value="MlaD"/>
    <property type="match status" value="3"/>
</dbReference>
<dbReference type="EMBL" id="AVQL01000429">
    <property type="protein sequence ID" value="KEQ01254.1"/>
    <property type="molecule type" value="Genomic_DNA"/>
</dbReference>
<keyword evidence="3" id="KW-0997">Cell inner membrane</keyword>
<keyword evidence="4 8" id="KW-0812">Transmembrane</keyword>
<evidence type="ECO:0000259" key="9">
    <source>
        <dbReference type="Pfam" id="PF02470"/>
    </source>
</evidence>
<dbReference type="NCBIfam" id="NF008070">
    <property type="entry name" value="PRK10807.1"/>
    <property type="match status" value="1"/>
</dbReference>
<dbReference type="GO" id="GO:0005886">
    <property type="term" value="C:plasma membrane"/>
    <property type="evidence" value="ECO:0007669"/>
    <property type="project" value="UniProtKB-SubCell"/>
</dbReference>